<proteinExistence type="inferred from homology"/>
<gene>
    <name evidence="5" type="ORF">ENQ20_02170</name>
</gene>
<sequence>MKTKTIYFALVLLTIASLVVAACGAPSAPAPAQPAPAEQQAAAPSGEFNWRAYEGESLKLLLNQHPYQQALVGELDKFTALTGINVTYDVFPEQNYFDKVTIDLQAGPASTYDVFMTGAYMIWQYAPAGWMEPLEGYINDPSKTNPDYDFEDILPDLRNSERWNLLPGAENLGQGSQYAIPWGWEANAYMYRKDIFDANGLKPPASLDELVEVSKKLKEINPDMAGIVVRGSLNWATIHPGFMTMYSSYGCRDYNEKMQPQMNSDCAVEVTSKWIDMVRSAGPEAWTTYTWYQAGSDFGAGKAAALFDADILGYFQNQPGTAAPEVLGNVAWAPGPRGPNGELRTNIWIWSLAMNAGSKKKDAAWLFMQWATGKDFLTTGAIQYNMVNPVRQSIWDNPDFQAKMAEQTDYLSTFQTISANDMKIQFTPQPLFFETTTEWAQALQDIYAGQDAKERLDRLVASLTEQLKDAGIYQE</sequence>
<comment type="similarity">
    <text evidence="1">Belongs to the bacterial solute-binding protein 1 family.</text>
</comment>
<keyword evidence="2" id="KW-0813">Transport</keyword>
<evidence type="ECO:0000313" key="5">
    <source>
        <dbReference type="EMBL" id="HDX30279.1"/>
    </source>
</evidence>
<comment type="caution">
    <text evidence="5">The sequence shown here is derived from an EMBL/GenBank/DDBJ whole genome shotgun (WGS) entry which is preliminary data.</text>
</comment>
<accession>A0A7C1FDZ3</accession>
<keyword evidence="3 4" id="KW-0732">Signal</keyword>
<dbReference type="SUPFAM" id="SSF53850">
    <property type="entry name" value="Periplasmic binding protein-like II"/>
    <property type="match status" value="1"/>
</dbReference>
<evidence type="ECO:0000256" key="4">
    <source>
        <dbReference type="SAM" id="SignalP"/>
    </source>
</evidence>
<evidence type="ECO:0000256" key="3">
    <source>
        <dbReference type="ARBA" id="ARBA00022729"/>
    </source>
</evidence>
<dbReference type="PANTHER" id="PTHR43649:SF34">
    <property type="entry name" value="ABC TRANSPORTER PERIPLASMIC-BINDING PROTEIN YCJN-RELATED"/>
    <property type="match status" value="1"/>
</dbReference>
<dbReference type="Gene3D" id="3.40.190.10">
    <property type="entry name" value="Periplasmic binding protein-like II"/>
    <property type="match status" value="2"/>
</dbReference>
<dbReference type="InterPro" id="IPR050490">
    <property type="entry name" value="Bact_solute-bd_prot1"/>
</dbReference>
<dbReference type="CDD" id="cd13585">
    <property type="entry name" value="PBP2_TMBP_like"/>
    <property type="match status" value="1"/>
</dbReference>
<dbReference type="EMBL" id="DSMG01000032">
    <property type="protein sequence ID" value="HDX30279.1"/>
    <property type="molecule type" value="Genomic_DNA"/>
</dbReference>
<dbReference type="PANTHER" id="PTHR43649">
    <property type="entry name" value="ARABINOSE-BINDING PROTEIN-RELATED"/>
    <property type="match status" value="1"/>
</dbReference>
<organism evidence="5">
    <name type="scientific">Caldilinea aerophila</name>
    <dbReference type="NCBI Taxonomy" id="133453"/>
    <lineage>
        <taxon>Bacteria</taxon>
        <taxon>Bacillati</taxon>
        <taxon>Chloroflexota</taxon>
        <taxon>Caldilineae</taxon>
        <taxon>Caldilineales</taxon>
        <taxon>Caldilineaceae</taxon>
        <taxon>Caldilinea</taxon>
    </lineage>
</organism>
<dbReference type="Pfam" id="PF01547">
    <property type="entry name" value="SBP_bac_1"/>
    <property type="match status" value="1"/>
</dbReference>
<feature type="chain" id="PRO_5028333947" evidence="4">
    <location>
        <begin position="22"/>
        <end position="475"/>
    </location>
</feature>
<dbReference type="PROSITE" id="PS51257">
    <property type="entry name" value="PROKAR_LIPOPROTEIN"/>
    <property type="match status" value="1"/>
</dbReference>
<protein>
    <submittedName>
        <fullName evidence="5">Sugar ABC transporter substrate-binding protein</fullName>
    </submittedName>
</protein>
<evidence type="ECO:0000256" key="2">
    <source>
        <dbReference type="ARBA" id="ARBA00022448"/>
    </source>
</evidence>
<name>A0A7C1FDZ3_9CHLR</name>
<feature type="signal peptide" evidence="4">
    <location>
        <begin position="1"/>
        <end position="21"/>
    </location>
</feature>
<dbReference type="InterPro" id="IPR006059">
    <property type="entry name" value="SBP"/>
</dbReference>
<evidence type="ECO:0000256" key="1">
    <source>
        <dbReference type="ARBA" id="ARBA00008520"/>
    </source>
</evidence>
<dbReference type="AlphaFoldDB" id="A0A7C1FDZ3"/>
<reference evidence="5" key="1">
    <citation type="journal article" date="2020" name="mSystems">
        <title>Genome- and Community-Level Interaction Insights into Carbon Utilization and Element Cycling Functions of Hydrothermarchaeota in Hydrothermal Sediment.</title>
        <authorList>
            <person name="Zhou Z."/>
            <person name="Liu Y."/>
            <person name="Xu W."/>
            <person name="Pan J."/>
            <person name="Luo Z.H."/>
            <person name="Li M."/>
        </authorList>
    </citation>
    <scope>NUCLEOTIDE SEQUENCE [LARGE SCALE GENOMIC DNA]</scope>
    <source>
        <strain evidence="5">SpSt-289</strain>
    </source>
</reference>